<dbReference type="InterPro" id="IPR033247">
    <property type="entry name" value="Transketolase_fam"/>
</dbReference>
<dbReference type="SUPFAM" id="SSF52518">
    <property type="entry name" value="Thiamin diphosphate-binding fold (THDP-binding)"/>
    <property type="match status" value="2"/>
</dbReference>
<dbReference type="Pfam" id="PF02779">
    <property type="entry name" value="Transket_pyr"/>
    <property type="match status" value="1"/>
</dbReference>
<feature type="binding site" evidence="13">
    <location>
        <position position="170"/>
    </location>
    <ligand>
        <name>thiamine diphosphate</name>
        <dbReference type="ChEBI" id="CHEBI:58937"/>
    </ligand>
</feature>
<dbReference type="CDD" id="cd07033">
    <property type="entry name" value="TPP_PYR_DXS_TK_like"/>
    <property type="match status" value="1"/>
</dbReference>
<feature type="binding site" evidence="12">
    <location>
        <position position="40"/>
    </location>
    <ligand>
        <name>substrate</name>
    </ligand>
</feature>
<feature type="site" description="Important for catalytic activity" evidence="15">
    <location>
        <position position="274"/>
    </location>
</feature>
<accession>A0A7C1JS92</accession>
<keyword evidence="8 13" id="KW-0786">Thiamine pyrophosphate</keyword>
<organism evidence="19">
    <name type="scientific">Caldilinea aerophila</name>
    <dbReference type="NCBI Taxonomy" id="133453"/>
    <lineage>
        <taxon>Bacteria</taxon>
        <taxon>Bacillati</taxon>
        <taxon>Chloroflexota</taxon>
        <taxon>Caldilineae</taxon>
        <taxon>Caldilineales</taxon>
        <taxon>Caldilineaceae</taxon>
        <taxon>Caldilinea</taxon>
    </lineage>
</organism>
<evidence type="ECO:0000256" key="7">
    <source>
        <dbReference type="ARBA" id="ARBA00022842"/>
    </source>
</evidence>
<evidence type="ECO:0000256" key="11">
    <source>
        <dbReference type="PIRSR" id="PIRSR605478-1"/>
    </source>
</evidence>
<evidence type="ECO:0000256" key="12">
    <source>
        <dbReference type="PIRSR" id="PIRSR605478-2"/>
    </source>
</evidence>
<comment type="catalytic activity">
    <reaction evidence="9 16">
        <text>D-sedoheptulose 7-phosphate + D-glyceraldehyde 3-phosphate = aldehydo-D-ribose 5-phosphate + D-xylulose 5-phosphate</text>
        <dbReference type="Rhea" id="RHEA:10508"/>
        <dbReference type="ChEBI" id="CHEBI:57483"/>
        <dbReference type="ChEBI" id="CHEBI:57737"/>
        <dbReference type="ChEBI" id="CHEBI:58273"/>
        <dbReference type="ChEBI" id="CHEBI:59776"/>
        <dbReference type="EC" id="2.2.1.1"/>
    </reaction>
</comment>
<comment type="cofactor">
    <cofactor evidence="13">
        <name>thiamine diphosphate</name>
        <dbReference type="ChEBI" id="CHEBI:58937"/>
    </cofactor>
    <text evidence="13">Binds 1 thiamine pyrophosphate per subunit. During the reaction, the substrate forms a covalent intermediate with the cofactor.</text>
</comment>
<dbReference type="PANTHER" id="PTHR43522">
    <property type="entry name" value="TRANSKETOLASE"/>
    <property type="match status" value="1"/>
</dbReference>
<dbReference type="NCBIfam" id="TIGR00232">
    <property type="entry name" value="tktlase_bact"/>
    <property type="match status" value="1"/>
</dbReference>
<keyword evidence="6 14" id="KW-0479">Metal-binding</keyword>
<feature type="binding site" evidence="13">
    <location>
        <position position="199"/>
    </location>
    <ligand>
        <name>thiamine diphosphate</name>
        <dbReference type="ChEBI" id="CHEBI:58937"/>
    </ligand>
</feature>
<dbReference type="Gene3D" id="3.40.50.920">
    <property type="match status" value="1"/>
</dbReference>
<dbReference type="PANTHER" id="PTHR43522:SF2">
    <property type="entry name" value="TRANSKETOLASE 1-RELATED"/>
    <property type="match status" value="1"/>
</dbReference>
<evidence type="ECO:0000256" key="17">
    <source>
        <dbReference type="SAM" id="MobiDB-lite"/>
    </source>
</evidence>
<dbReference type="InterPro" id="IPR005475">
    <property type="entry name" value="Transketolase-like_Pyr-bd"/>
</dbReference>
<feature type="binding site" evidence="12">
    <location>
        <position position="481"/>
    </location>
    <ligand>
        <name>substrate</name>
    </ligand>
</feature>
<comment type="subunit">
    <text evidence="2 16">Homodimer.</text>
</comment>
<dbReference type="SMART" id="SM00861">
    <property type="entry name" value="Transket_pyr"/>
    <property type="match status" value="1"/>
</dbReference>
<feature type="site" description="Important for catalytic activity" evidence="15">
    <location>
        <position position="40"/>
    </location>
</feature>
<dbReference type="InterPro" id="IPR005474">
    <property type="entry name" value="Transketolase_N"/>
</dbReference>
<dbReference type="InterPro" id="IPR009014">
    <property type="entry name" value="Transketo_C/PFOR_II"/>
</dbReference>
<feature type="binding site" evidence="12">
    <location>
        <position position="473"/>
    </location>
    <ligand>
        <name>substrate</name>
    </ligand>
</feature>
<comment type="function">
    <text evidence="16">Catalyzes the transfer of a two-carbon ketol group from a ketose donor to an aldose acceptor, via a covalent intermediate with the cofactor thiamine pyrophosphate.</text>
</comment>
<feature type="active site" description="Proton donor" evidence="11">
    <location>
        <position position="423"/>
    </location>
</feature>
<comment type="cofactor">
    <cofactor evidence="14">
        <name>Mg(2+)</name>
        <dbReference type="ChEBI" id="CHEBI:18420"/>
    </cofactor>
    <text evidence="14">Binds 1 Mg(2+) ion per subunit. Can also utilize other divalent metal cations, such as Ca(2+), Mn(2+) and Co(2+).</text>
</comment>
<protein>
    <recommendedName>
        <fullName evidence="4 10">Transketolase</fullName>
        <ecNumber evidence="3 10">2.2.1.1</ecNumber>
    </recommendedName>
</protein>
<evidence type="ECO:0000259" key="18">
    <source>
        <dbReference type="SMART" id="SM00861"/>
    </source>
</evidence>
<dbReference type="GO" id="GO:0006098">
    <property type="term" value="P:pentose-phosphate shunt"/>
    <property type="evidence" value="ECO:0007669"/>
    <property type="project" value="TreeGrafter"/>
</dbReference>
<evidence type="ECO:0000256" key="15">
    <source>
        <dbReference type="PIRSR" id="PIRSR605478-5"/>
    </source>
</evidence>
<dbReference type="InterPro" id="IPR055152">
    <property type="entry name" value="Transketolase-like_C_2"/>
</dbReference>
<dbReference type="FunFam" id="3.40.50.970:FF:000004">
    <property type="entry name" value="Transketolase"/>
    <property type="match status" value="1"/>
</dbReference>
<feature type="binding site" evidence="13">
    <location>
        <begin position="128"/>
        <end position="130"/>
    </location>
    <ligand>
        <name>thiamine diphosphate</name>
        <dbReference type="ChEBI" id="CHEBI:58937"/>
    </ligand>
</feature>
<comment type="caution">
    <text evidence="19">The sequence shown here is derived from an EMBL/GenBank/DDBJ whole genome shotgun (WGS) entry which is preliminary data.</text>
</comment>
<proteinExistence type="inferred from homology"/>
<dbReference type="Gene3D" id="3.40.50.970">
    <property type="match status" value="2"/>
</dbReference>
<feature type="binding site" evidence="12">
    <location>
        <position position="369"/>
    </location>
    <ligand>
        <name>substrate</name>
    </ligand>
</feature>
<dbReference type="GO" id="GO:0046872">
    <property type="term" value="F:metal ion binding"/>
    <property type="evidence" value="ECO:0007669"/>
    <property type="project" value="UniProtKB-KW"/>
</dbReference>
<dbReference type="PROSITE" id="PS00801">
    <property type="entry name" value="TRANSKETOLASE_1"/>
    <property type="match status" value="1"/>
</dbReference>
<feature type="binding site" evidence="14">
    <location>
        <position position="201"/>
    </location>
    <ligand>
        <name>Mg(2+)</name>
        <dbReference type="ChEBI" id="CHEBI:18420"/>
    </ligand>
</feature>
<dbReference type="InterPro" id="IPR049557">
    <property type="entry name" value="Transketolase_CS"/>
</dbReference>
<feature type="binding site" evidence="14">
    <location>
        <position position="199"/>
    </location>
    <ligand>
        <name>Mg(2+)</name>
        <dbReference type="ChEBI" id="CHEBI:18420"/>
    </ligand>
</feature>
<evidence type="ECO:0000256" key="4">
    <source>
        <dbReference type="ARBA" id="ARBA00016662"/>
    </source>
</evidence>
<dbReference type="CDD" id="cd02012">
    <property type="entry name" value="TPP_TK"/>
    <property type="match status" value="1"/>
</dbReference>
<dbReference type="EC" id="2.2.1.1" evidence="3 10"/>
<feature type="binding site" evidence="14">
    <location>
        <position position="169"/>
    </location>
    <ligand>
        <name>Mg(2+)</name>
        <dbReference type="ChEBI" id="CHEBI:18420"/>
    </ligand>
</feature>
<evidence type="ECO:0000313" key="19">
    <source>
        <dbReference type="EMBL" id="HDX33285.1"/>
    </source>
</evidence>
<evidence type="ECO:0000256" key="5">
    <source>
        <dbReference type="ARBA" id="ARBA00022679"/>
    </source>
</evidence>
<feature type="binding site" evidence="12">
    <location>
        <position position="274"/>
    </location>
    <ligand>
        <name>substrate</name>
    </ligand>
</feature>
<dbReference type="EMBL" id="DSMG01000184">
    <property type="protein sequence ID" value="HDX33285.1"/>
    <property type="molecule type" value="Genomic_DNA"/>
</dbReference>
<feature type="binding site" evidence="13">
    <location>
        <position position="80"/>
    </location>
    <ligand>
        <name>thiamine diphosphate</name>
        <dbReference type="ChEBI" id="CHEBI:58937"/>
    </ligand>
</feature>
<evidence type="ECO:0000256" key="13">
    <source>
        <dbReference type="PIRSR" id="PIRSR605478-3"/>
    </source>
</evidence>
<keyword evidence="7 14" id="KW-0460">Magnesium</keyword>
<evidence type="ECO:0000256" key="3">
    <source>
        <dbReference type="ARBA" id="ARBA00013152"/>
    </source>
</evidence>
<comment type="cofactor">
    <cofactor evidence="16">
        <name>Mg(2+)</name>
        <dbReference type="ChEBI" id="CHEBI:18420"/>
    </cofactor>
    <cofactor evidence="16">
        <name>Ca(2+)</name>
        <dbReference type="ChEBI" id="CHEBI:29108"/>
    </cofactor>
    <cofactor evidence="16">
        <name>Mn(2+)</name>
        <dbReference type="ChEBI" id="CHEBI:29035"/>
    </cofactor>
    <cofactor evidence="16">
        <name>Co(2+)</name>
        <dbReference type="ChEBI" id="CHEBI:48828"/>
    </cofactor>
    <text evidence="16">Binds 1 Mg(2+) ion per subunit. Can also utilize other divalent metal cations, such as Ca(2+), Mn(2+) and Co(2+).</text>
</comment>
<keyword evidence="5 16" id="KW-0808">Transferase</keyword>
<feature type="binding site" evidence="12">
    <location>
        <position position="485"/>
    </location>
    <ligand>
        <name>substrate</name>
    </ligand>
</feature>
<dbReference type="Pfam" id="PF00456">
    <property type="entry name" value="Transketolase_N"/>
    <property type="match status" value="1"/>
</dbReference>
<evidence type="ECO:0000256" key="8">
    <source>
        <dbReference type="ARBA" id="ARBA00023052"/>
    </source>
</evidence>
<dbReference type="AlphaFoldDB" id="A0A7C1JS92"/>
<dbReference type="FunFam" id="3.40.50.970:FF:000003">
    <property type="entry name" value="Transketolase"/>
    <property type="match status" value="1"/>
</dbReference>
<evidence type="ECO:0000256" key="6">
    <source>
        <dbReference type="ARBA" id="ARBA00022723"/>
    </source>
</evidence>
<evidence type="ECO:0000256" key="9">
    <source>
        <dbReference type="ARBA" id="ARBA00049473"/>
    </source>
</evidence>
<comment type="similarity">
    <text evidence="1 16">Belongs to the transketolase family.</text>
</comment>
<evidence type="ECO:0000256" key="16">
    <source>
        <dbReference type="RuleBase" id="RU004996"/>
    </source>
</evidence>
<keyword evidence="16" id="KW-0106">Calcium</keyword>
<dbReference type="InterPro" id="IPR005478">
    <property type="entry name" value="Transketolase_bac-like"/>
</dbReference>
<feature type="binding site" evidence="13">
    <location>
        <position position="449"/>
    </location>
    <ligand>
        <name>thiamine diphosphate</name>
        <dbReference type="ChEBI" id="CHEBI:58937"/>
    </ligand>
</feature>
<dbReference type="SUPFAM" id="SSF52922">
    <property type="entry name" value="TK C-terminal domain-like"/>
    <property type="match status" value="1"/>
</dbReference>
<feature type="binding site" evidence="12">
    <location>
        <position position="532"/>
    </location>
    <ligand>
        <name>substrate</name>
    </ligand>
</feature>
<dbReference type="PROSITE" id="PS00802">
    <property type="entry name" value="TRANSKETOLASE_2"/>
    <property type="match status" value="1"/>
</dbReference>
<dbReference type="FunFam" id="3.40.50.920:FF:000003">
    <property type="entry name" value="Transketolase"/>
    <property type="match status" value="1"/>
</dbReference>
<sequence>MDTVTVPSLDKPLSREFEIKAANTIRMLAADAVQAANSGHPGMPMGMAVAALTLWTRVMRYNPRNPHWFDRDRFVLSAGHGSMLLYAMLHLTGYDLPLEELKNFRQWGSKTPGHPEARHTPGVETTTGPLGQGFANGVGMAIAERWLAQRFNRPGFDVIDHYTYAIVSDGDLMEGVASEAASLAGHLRLGKLIYLYDDNSVTIDGKTEITYTEDWAKRFEAYGWHVQRDVEFTNSAAIYDAIITAQNDPRPSIIGLKSIIGYGSPNKAGTSKVHGEPLGEEELKATKENLGWPLEPRFYIPDDVLAYFRQAVERGRMLEDAHQQLMAAYADAYPDLAAELQRFIRGELPEGWEEVLPVFPPSAKGDATRNSSGKVINALAPVLPNLIGGSADLAASNKTTISGAAFMKPGDFGGPNIHFGVREHGMGGILNGMALHGGVLPFGGTFLVFSDYMRGAIRLAALSGLRVIYVFTHDSIGLGEDGPTHQPIEHLAALRAMPNLTVIRPADANETSQAWRAALLNANGPTALALTRQNVPIYDREGEGLGAAEELLKGGYVFYEHAPNGLQVVLIGTGSEVQIAYDAARQLAAEGVGVRVVSLPSWELFQAQPADYRAAVLPPDLPKVAIEAAATFGWERWVGNDPRKGAIIGVDRFGASAPYQRIYKEFGLTVERVVDVARQLINGQGQ</sequence>
<feature type="region of interest" description="Disordered" evidence="17">
    <location>
        <begin position="109"/>
        <end position="130"/>
    </location>
</feature>
<dbReference type="GO" id="GO:0004802">
    <property type="term" value="F:transketolase activity"/>
    <property type="evidence" value="ECO:0007669"/>
    <property type="project" value="UniProtKB-UniRule"/>
</dbReference>
<evidence type="ECO:0000256" key="10">
    <source>
        <dbReference type="NCBIfam" id="TIGR00232"/>
    </source>
</evidence>
<dbReference type="Pfam" id="PF22613">
    <property type="entry name" value="Transketolase_C_1"/>
    <property type="match status" value="1"/>
</dbReference>
<gene>
    <name evidence="19" type="primary">tkt</name>
    <name evidence="19" type="ORF">ENQ20_17625</name>
</gene>
<feature type="binding site" evidence="12">
    <location>
        <position position="396"/>
    </location>
    <ligand>
        <name>substrate</name>
    </ligand>
</feature>
<feature type="domain" description="Transketolase-like pyrimidine-binding" evidence="18">
    <location>
        <begin position="366"/>
        <end position="537"/>
    </location>
</feature>
<dbReference type="InterPro" id="IPR020826">
    <property type="entry name" value="Transketolase_BS"/>
</dbReference>
<reference evidence="19" key="1">
    <citation type="journal article" date="2020" name="mSystems">
        <title>Genome- and Community-Level Interaction Insights into Carbon Utilization and Element Cycling Functions of Hydrothermarchaeota in Hydrothermal Sediment.</title>
        <authorList>
            <person name="Zhou Z."/>
            <person name="Liu Y."/>
            <person name="Xu W."/>
            <person name="Pan J."/>
            <person name="Luo Z.H."/>
            <person name="Li M."/>
        </authorList>
    </citation>
    <scope>NUCLEOTIDE SEQUENCE [LARGE SCALE GENOMIC DNA]</scope>
    <source>
        <strain evidence="19">SpSt-289</strain>
    </source>
</reference>
<dbReference type="GO" id="GO:0005829">
    <property type="term" value="C:cytosol"/>
    <property type="evidence" value="ECO:0007669"/>
    <property type="project" value="TreeGrafter"/>
</dbReference>
<dbReference type="InterPro" id="IPR029061">
    <property type="entry name" value="THDP-binding"/>
</dbReference>
<name>A0A7C1JS92_9CHLR</name>
<evidence type="ECO:0000256" key="14">
    <source>
        <dbReference type="PIRSR" id="PIRSR605478-4"/>
    </source>
</evidence>
<evidence type="ECO:0000256" key="2">
    <source>
        <dbReference type="ARBA" id="ARBA00011738"/>
    </source>
</evidence>
<feature type="binding site" evidence="13">
    <location>
        <position position="274"/>
    </location>
    <ligand>
        <name>thiamine diphosphate</name>
        <dbReference type="ChEBI" id="CHEBI:58937"/>
    </ligand>
</feature>
<evidence type="ECO:0000256" key="1">
    <source>
        <dbReference type="ARBA" id="ARBA00007131"/>
    </source>
</evidence>